<feature type="domain" description="EGF-like" evidence="2">
    <location>
        <begin position="550"/>
        <end position="581"/>
    </location>
</feature>
<evidence type="ECO:0000259" key="2">
    <source>
        <dbReference type="SMART" id="SM00181"/>
    </source>
</evidence>
<feature type="compositionally biased region" description="Gly residues" evidence="1">
    <location>
        <begin position="292"/>
        <end position="302"/>
    </location>
</feature>
<protein>
    <submittedName>
        <fullName evidence="4">Uncharacterized protein</fullName>
    </submittedName>
</protein>
<dbReference type="SMART" id="SM00181">
    <property type="entry name" value="EGF"/>
    <property type="match status" value="8"/>
</dbReference>
<keyword evidence="5" id="KW-1185">Reference proteome</keyword>
<dbReference type="EMBL" id="RBVV01000032">
    <property type="protein sequence ID" value="RNJ57980.1"/>
    <property type="molecule type" value="Genomic_DNA"/>
</dbReference>
<feature type="domain" description="Follistatin-like" evidence="3">
    <location>
        <begin position="1242"/>
        <end position="1264"/>
    </location>
</feature>
<comment type="caution">
    <text evidence="4">The sequence shown here is derived from an EMBL/GenBank/DDBJ whole genome shotgun (WGS) entry which is preliminary data.</text>
</comment>
<feature type="domain" description="EGF-like" evidence="2">
    <location>
        <begin position="645"/>
        <end position="681"/>
    </location>
</feature>
<dbReference type="Proteomes" id="UP000267145">
    <property type="component" value="Unassembled WGS sequence"/>
</dbReference>
<feature type="compositionally biased region" description="Low complexity" evidence="1">
    <location>
        <begin position="303"/>
        <end position="316"/>
    </location>
</feature>
<feature type="domain" description="EGF-like" evidence="2">
    <location>
        <begin position="964"/>
        <end position="1004"/>
    </location>
</feature>
<feature type="domain" description="Follistatin-like" evidence="3">
    <location>
        <begin position="1739"/>
        <end position="1758"/>
    </location>
</feature>
<dbReference type="GeneID" id="39608984"/>
<feature type="domain" description="Follistatin-like" evidence="3">
    <location>
        <begin position="1068"/>
        <end position="1090"/>
    </location>
</feature>
<feature type="domain" description="Follistatin-like" evidence="3">
    <location>
        <begin position="1039"/>
        <end position="1061"/>
    </location>
</feature>
<dbReference type="SMART" id="SM00289">
    <property type="entry name" value="WR1"/>
    <property type="match status" value="20"/>
</dbReference>
<feature type="domain" description="Follistatin-like" evidence="3">
    <location>
        <begin position="2595"/>
        <end position="2620"/>
    </location>
</feature>
<evidence type="ECO:0000313" key="4">
    <source>
        <dbReference type="EMBL" id="RNJ57980.1"/>
    </source>
</evidence>
<feature type="domain" description="EGF-like" evidence="2">
    <location>
        <begin position="786"/>
        <end position="824"/>
    </location>
</feature>
<accession>A0A3M9YFS4</accession>
<evidence type="ECO:0000259" key="3">
    <source>
        <dbReference type="SMART" id="SM00274"/>
    </source>
</evidence>
<dbReference type="RefSeq" id="XP_028496138.1">
    <property type="nucleotide sequence ID" value="XM_028639454.1"/>
</dbReference>
<feature type="domain" description="EGF-like" evidence="2">
    <location>
        <begin position="1010"/>
        <end position="1061"/>
    </location>
</feature>
<feature type="region of interest" description="Disordered" evidence="1">
    <location>
        <begin position="291"/>
        <end position="317"/>
    </location>
</feature>
<name>A0A3M9YFS4_9PEZI</name>
<feature type="domain" description="Follistatin-like" evidence="3">
    <location>
        <begin position="844"/>
        <end position="864"/>
    </location>
</feature>
<reference evidence="4 5" key="1">
    <citation type="submission" date="2018-10" db="EMBL/GenBank/DDBJ databases">
        <title>Genome sequence of Verticillium nonalfalfae VnAa140.</title>
        <authorList>
            <person name="Stajich J.E."/>
            <person name="Kasson M.T."/>
        </authorList>
    </citation>
    <scope>NUCLEOTIDE SEQUENCE [LARGE SCALE GENOMIC DNA]</scope>
    <source>
        <strain evidence="4 5">VnAa140</strain>
    </source>
</reference>
<feature type="domain" description="Follistatin-like" evidence="3">
    <location>
        <begin position="1010"/>
        <end position="1032"/>
    </location>
</feature>
<feature type="domain" description="Follistatin-like" evidence="3">
    <location>
        <begin position="1308"/>
        <end position="1326"/>
    </location>
</feature>
<gene>
    <name evidence="4" type="ORF">D7B24_005295</name>
</gene>
<dbReference type="STRING" id="1051616.A0A3M9YFS4"/>
<feature type="domain" description="EGF-like" evidence="2">
    <location>
        <begin position="503"/>
        <end position="539"/>
    </location>
</feature>
<dbReference type="InterPro" id="IPR003645">
    <property type="entry name" value="Fol_N"/>
</dbReference>
<feature type="domain" description="Follistatin-like" evidence="3">
    <location>
        <begin position="1155"/>
        <end position="1177"/>
    </location>
</feature>
<dbReference type="SMART" id="SM00274">
    <property type="entry name" value="FOLN"/>
    <property type="match status" value="9"/>
</dbReference>
<proteinExistence type="predicted"/>
<evidence type="ECO:0000256" key="1">
    <source>
        <dbReference type="SAM" id="MobiDB-lite"/>
    </source>
</evidence>
<sequence length="2621" mass="257846">MGTTSYRSSQQRNLRKRRVDIMMTNYIDRLSLAAFALLASQASITGASSMRRVTRSSSIDSPSAAGLVARGAQHEPCWSVISLNPKEHGCKAAELAVNGTCQPLTFGDALESCLDGCEPGQWCDEGKCEPIQIILDPLHCGDITPVELAPGEVCVNGIAIPLDLTEDPYVCGPGKDKTKACDPGNYCDNGVCTPITLGSSTIIVGTDPYHCGVDAATCEPGQLCVDGGCHDVAVGQPLDKCKKEDLHPGTFCWESDIVPMHISTYPGSCPEGQVSVSGVCFGDLPKTCQPQGGPGSGSGSGSSSGSSSGSGSSSSGTVKGSAQYGGWFPDAGYGSVQHNGQWYNFGRPSSCGDKSCGPNSFCCGNTCLPLGGGSEFEGCGSGCSNGEFCYRDSCRPVYIGQPGGGPDGDYVFDCPCGDTVCGPNEVCIGGAVCVDLTPGNPGSCGSYGACPPSFVCLKDTCVPGGGGGGDGEPGVCNPTCAKDEKCVDGACVPLTQPGGCDPACEGDDSCLNGVCIPPVGPGCSPACGPLSTCANGVCVPIVGPNVCFPPCDSDDTCINGVCVPDAGPACNPACSGTDTCINGVCVPVVGPVTCDPACEPGSQCVDGQCVPVVGPVTCEPSCPPGSTCVNGVCVPLVGPETCDPACTGGATCLNGVCVPPVGPVCNPTCAPGSVCVNGQCVPVVGPVTCTPACDSDEVCLNGVCVPSTNPPGTCDPACTGDDSCVNGVCVPPVDTCTPACTGLDTCINGACVPPVGPVTCDPACTGTDTCVNGVCVPTTGPVCDPPCGSGELCANGVCVPVTPPSGCNPVCGPGFVCGPEDTCLPIIDPPTCNIDPAAAVGRRQTGSCPPGTTCAMGPNGPVCVPNPPDTCTNDSECDSGEQCVEGVCIVLPNPGLCDPACTGTDTCVLGVCVPANPTCTPACTGTDTCVNGVCVPPTGPGVCEPACEAGATCVLGVCVPVTNECEPACVAPETCLNGACVPIVLPTCPNGCPAGSTCIIGVCVPDQPPTCNPECAEGSTCVLGVNGVSVCVPDVTPPTCEPECGDGFTCALGVGGVSICVPDVGPPVCTPECAEGSTCTLGLGGVGVCVPDVTPPACTPECGEGFTCVISLGGISVCIPVVVPPVCNPQCGDGFTCVISALGITVCVPDVTPPVCTPECGTGFTCSAGAGGVGICIPDVTPPVCTPECGTGFTCVIGAGGLSVCVPEISQPECNPACGTGFNCIFGVNGVSICVPDVTPPTCTPECGEGFTCALGVGGVGVCIPDTNPGCEPACSNGQTCVANTCVPATCNLPTVSGLALDKRQQGDCPEGFTCAVGAGGTGICVPTVNPDVCNPTCAAGSTCINNVCVPDTCTIPNESIGILKRQTQGTCPDGFNCVIGVGGVGACVPDLGPEVCNPVCGPGFTCVDGQCVPQTCTISIGVNLLKRQTQGDCPDGFVCALGVGGISICIPDLTPPTGCTPACTTGQTCVNNACVPQTCIIEVGLRLGKRQSQGNCPDGFLCVAAVGGATICVPDLTGPETCTPACTGDTTCVSGVCVPNTCTVTLDISKRQTQGDCPNGFNCIGSVCVPVVTPPVCSPTCNAGSTCVGGICVPNTCTLPLFRRFDKRQSQGDCPEGFVCTVPAGGGPSVCLPATTPETCNPTCAAGSLCVGTTCVPLGCTIPAPTLKMAKRQSQGTCPEGSVCTILTGDSGTCTPEVPNTCTPDCPTGTTCIAGQCLPQICTLPELTRFTMKRQVQADCPDGFTCTVATGNTGICTPTVPATCTPACGTGTTCVGTVCVPQSCTVSVAIPRAKRQVQGDCPEGFECDSIVGGVGTCQPVTQPTNCGDTGGPCTGGLICVDVDVGGISADVCILPQFCVPVLNTGCDAGETCRLQVGGGGLTACVPDTPTGLTCTPACGSTETCTAPISGTGPNTCEPNNTPANCGDTGGPCDSGLICVDADVGGISADICILPRVCIPIGNTGCDVGETCRLQIGGGSLTACVPNTPVGLTCTPACGSTETCTAPVSGTGPNTCEPNTAPVNCGDTGGPCESGLICVDADVGGISADICILPRVCIPVTNFGCTADETCRLQLGGGSLTACVPNAPVGLTCTPACDSTETCTAPVSGTGPNTCEPNTVTPANCGDTGGPCTGGLICVEADAGGISADICILPRVCVPVINFGCDTGETCRLQLGGGSLTACVPDTPPAGLTCTPACDSGETCTAPVSGTGPNTCEPNTVTPANCGDTGGPCSGSLICVEADAGGISADICILPRVCVPVTNFGCDTGETCRLQLGGGSLTACVPDTPPAGLTCTPACDSGETCTAPVSGTGPNTCEPDTITPANCGDTGGPCSGSLICVEADVGVASADFCILPRVCTPITNFGCDTGETCRLQLGGGSLTACVPSTSNTGPVCTPGCLATETCTAPTNGEGPNTCEPNNTPAACGDTGGPCSGSLICVEADVGVASADFCILPRLCVPVTNFGCDSGETCRLQLGGGSLTACVPSTSNTGPVCTPGCLATETCTAPVSGTGPNTCEPNEVTTPQPLVCTPGCTSTQTCTAPSSGTGPNTCVSNNSPATCNAGGGCDSGLICVAAGLGSASVNVCILPNLCVPGLNIGCSGGQRCVLSLSGGGLTACVS</sequence>
<organism evidence="4 5">
    <name type="scientific">Verticillium nonalfalfae</name>
    <dbReference type="NCBI Taxonomy" id="1051616"/>
    <lineage>
        <taxon>Eukaryota</taxon>
        <taxon>Fungi</taxon>
        <taxon>Dikarya</taxon>
        <taxon>Ascomycota</taxon>
        <taxon>Pezizomycotina</taxon>
        <taxon>Sordariomycetes</taxon>
        <taxon>Hypocreomycetidae</taxon>
        <taxon>Glomerellales</taxon>
        <taxon>Plectosphaerellaceae</taxon>
        <taxon>Verticillium</taxon>
    </lineage>
</organism>
<dbReference type="InterPro" id="IPR006150">
    <property type="entry name" value="Cys_repeat_1"/>
</dbReference>
<feature type="domain" description="EGF-like" evidence="2">
    <location>
        <begin position="922"/>
        <end position="959"/>
    </location>
</feature>
<evidence type="ECO:0000313" key="5">
    <source>
        <dbReference type="Proteomes" id="UP000267145"/>
    </source>
</evidence>
<feature type="domain" description="EGF-like" evidence="2">
    <location>
        <begin position="593"/>
        <end position="634"/>
    </location>
</feature>
<dbReference type="InterPro" id="IPR000742">
    <property type="entry name" value="EGF"/>
</dbReference>